<proteinExistence type="predicted"/>
<protein>
    <submittedName>
        <fullName evidence="1">Uncharacterized protein</fullName>
    </submittedName>
</protein>
<gene>
    <name evidence="1" type="ordered locus">NWMN_2000</name>
</gene>
<organism evidence="1 2">
    <name type="scientific">Staphylococcus aureus (strain Newman)</name>
    <dbReference type="NCBI Taxonomy" id="426430"/>
    <lineage>
        <taxon>Bacteria</taxon>
        <taxon>Bacillati</taxon>
        <taxon>Bacillota</taxon>
        <taxon>Bacilli</taxon>
        <taxon>Bacillales</taxon>
        <taxon>Staphylococcaceae</taxon>
        <taxon>Staphylococcus</taxon>
    </lineage>
</organism>
<dbReference type="AlphaFoldDB" id="A0A0H3K9R8"/>
<dbReference type="HOGENOM" id="CLU_217295_0_0_9"/>
<accession>A0A0H3K9R8</accession>
<dbReference type="EMBL" id="AP009351">
    <property type="protein sequence ID" value="BAF68272.1"/>
    <property type="molecule type" value="Genomic_DNA"/>
</dbReference>
<name>A0A0H3K9R8_STAAE</name>
<dbReference type="Proteomes" id="UP000006386">
    <property type="component" value="Chromosome"/>
</dbReference>
<reference evidence="1 2" key="1">
    <citation type="journal article" date="2008" name="J. Bacteriol.">
        <title>Genome sequence of Staphylococcus aureus strain Newman and comparative analysis of staphylococcal genomes: polymorphism and evolution of two major pathogenicity islands.</title>
        <authorList>
            <person name="Baba T."/>
            <person name="Bae T."/>
            <person name="Schneewind O."/>
            <person name="Takeuchi F."/>
            <person name="Hiramatsu K."/>
        </authorList>
    </citation>
    <scope>NUCLEOTIDE SEQUENCE [LARGE SCALE GENOMIC DNA]</scope>
    <source>
        <strain evidence="1 2">Newman</strain>
    </source>
</reference>
<evidence type="ECO:0000313" key="1">
    <source>
        <dbReference type="EMBL" id="BAF68272.1"/>
    </source>
</evidence>
<evidence type="ECO:0000313" key="2">
    <source>
        <dbReference type="Proteomes" id="UP000006386"/>
    </source>
</evidence>
<sequence length="35" mass="4312">MFFICNFLCNRFAIYVYFLLEKLHKKTTYTTVLVM</sequence>
<dbReference type="KEGG" id="sae:NWMN_2000"/>